<accession>A0AAD5PY15</accession>
<name>A0AAD5PY15_9CRUS</name>
<evidence type="ECO:0000313" key="2">
    <source>
        <dbReference type="EMBL" id="KAI9559545.1"/>
    </source>
</evidence>
<reference evidence="2 3" key="1">
    <citation type="submission" date="2022-05" db="EMBL/GenBank/DDBJ databases">
        <title>A multi-omics perspective on studying reproductive biology in Daphnia sinensis.</title>
        <authorList>
            <person name="Jia J."/>
        </authorList>
    </citation>
    <scope>NUCLEOTIDE SEQUENCE [LARGE SCALE GENOMIC DNA]</scope>
    <source>
        <strain evidence="2 3">WSL</strain>
    </source>
</reference>
<gene>
    <name evidence="2" type="ORF">GHT06_013550</name>
</gene>
<dbReference type="Proteomes" id="UP000820818">
    <property type="component" value="Linkage Group LG4"/>
</dbReference>
<feature type="compositionally biased region" description="Acidic residues" evidence="1">
    <location>
        <begin position="1"/>
        <end position="12"/>
    </location>
</feature>
<keyword evidence="3" id="KW-1185">Reference proteome</keyword>
<comment type="caution">
    <text evidence="2">The sequence shown here is derived from an EMBL/GenBank/DDBJ whole genome shotgun (WGS) entry which is preliminary data.</text>
</comment>
<proteinExistence type="predicted"/>
<dbReference type="AlphaFoldDB" id="A0AAD5PY15"/>
<protein>
    <submittedName>
        <fullName evidence="2">Uncharacterized protein</fullName>
    </submittedName>
</protein>
<evidence type="ECO:0000313" key="3">
    <source>
        <dbReference type="Proteomes" id="UP000820818"/>
    </source>
</evidence>
<sequence>MENNFSDEESISSEELNQIDPRYQDLDPDDPVYIAPKKKQEKQAFAEKQAIQSSRRS</sequence>
<feature type="region of interest" description="Disordered" evidence="1">
    <location>
        <begin position="1"/>
        <end position="57"/>
    </location>
</feature>
<dbReference type="EMBL" id="WJBH02000004">
    <property type="protein sequence ID" value="KAI9559545.1"/>
    <property type="molecule type" value="Genomic_DNA"/>
</dbReference>
<evidence type="ECO:0000256" key="1">
    <source>
        <dbReference type="SAM" id="MobiDB-lite"/>
    </source>
</evidence>
<organism evidence="2 3">
    <name type="scientific">Daphnia sinensis</name>
    <dbReference type="NCBI Taxonomy" id="1820382"/>
    <lineage>
        <taxon>Eukaryota</taxon>
        <taxon>Metazoa</taxon>
        <taxon>Ecdysozoa</taxon>
        <taxon>Arthropoda</taxon>
        <taxon>Crustacea</taxon>
        <taxon>Branchiopoda</taxon>
        <taxon>Diplostraca</taxon>
        <taxon>Cladocera</taxon>
        <taxon>Anomopoda</taxon>
        <taxon>Daphniidae</taxon>
        <taxon>Daphnia</taxon>
        <taxon>Daphnia similis group</taxon>
    </lineage>
</organism>